<comment type="similarity">
    <text evidence="1 3">Belongs to the type-B carboxylesterase/lipase family.</text>
</comment>
<dbReference type="RefSeq" id="WP_206964471.1">
    <property type="nucleotide sequence ID" value="NZ_JAFLVX010000005.1"/>
</dbReference>
<evidence type="ECO:0000259" key="4">
    <source>
        <dbReference type="Pfam" id="PF00135"/>
    </source>
</evidence>
<dbReference type="Proteomes" id="UP000664857">
    <property type="component" value="Unassembled WGS sequence"/>
</dbReference>
<gene>
    <name evidence="5" type="ORF">DOK76_01500</name>
</gene>
<dbReference type="PANTHER" id="PTHR11559">
    <property type="entry name" value="CARBOXYLESTERASE"/>
    <property type="match status" value="1"/>
</dbReference>
<dbReference type="PROSITE" id="PS51257">
    <property type="entry name" value="PROKAR_LIPOPROTEIN"/>
    <property type="match status" value="1"/>
</dbReference>
<evidence type="ECO:0000313" key="5">
    <source>
        <dbReference type="EMBL" id="MBO0475724.1"/>
    </source>
</evidence>
<comment type="caution">
    <text evidence="5">The sequence shown here is derived from an EMBL/GenBank/DDBJ whole genome shotgun (WGS) entry which is preliminary data.</text>
</comment>
<evidence type="ECO:0000256" key="3">
    <source>
        <dbReference type="RuleBase" id="RU361235"/>
    </source>
</evidence>
<reference evidence="5 6" key="1">
    <citation type="submission" date="2021-03" db="EMBL/GenBank/DDBJ databases">
        <title>Enterococcal diversity collection.</title>
        <authorList>
            <person name="Gilmore M.S."/>
            <person name="Schwartzman J."/>
            <person name="Van Tyne D."/>
            <person name="Martin M."/>
            <person name="Earl A.M."/>
            <person name="Manson A.L."/>
            <person name="Straub T."/>
            <person name="Salamzade R."/>
            <person name="Saavedra J."/>
            <person name="Lebreton F."/>
            <person name="Prichula J."/>
            <person name="Schaufler K."/>
            <person name="Gaca A."/>
            <person name="Sgardioli B."/>
            <person name="Wagenaar J."/>
            <person name="Strong T."/>
        </authorList>
    </citation>
    <scope>NUCLEOTIDE SEQUENCE [LARGE SCALE GENOMIC DNA]</scope>
    <source>
        <strain evidence="5 6">DIV0080</strain>
    </source>
</reference>
<dbReference type="InterPro" id="IPR002018">
    <property type="entry name" value="CarbesteraseB"/>
</dbReference>
<dbReference type="EC" id="3.1.1.-" evidence="3"/>
<evidence type="ECO:0000313" key="6">
    <source>
        <dbReference type="Proteomes" id="UP000664857"/>
    </source>
</evidence>
<accession>A0ABS3HPQ2</accession>
<protein>
    <recommendedName>
        <fullName evidence="3">Carboxylic ester hydrolase</fullName>
        <ecNumber evidence="3">3.1.1.-</ecNumber>
    </recommendedName>
</protein>
<evidence type="ECO:0000256" key="1">
    <source>
        <dbReference type="ARBA" id="ARBA00005964"/>
    </source>
</evidence>
<keyword evidence="2 3" id="KW-0378">Hydrolase</keyword>
<organism evidence="5 6">
    <name type="scientific">Candidatus Vagococcus giribetii</name>
    <dbReference type="NCBI Taxonomy" id="2230876"/>
    <lineage>
        <taxon>Bacteria</taxon>
        <taxon>Bacillati</taxon>
        <taxon>Bacillota</taxon>
        <taxon>Bacilli</taxon>
        <taxon>Lactobacillales</taxon>
        <taxon>Enterococcaceae</taxon>
        <taxon>Vagococcus</taxon>
    </lineage>
</organism>
<dbReference type="InterPro" id="IPR019826">
    <property type="entry name" value="Carboxylesterase_B_AS"/>
</dbReference>
<dbReference type="InterPro" id="IPR029058">
    <property type="entry name" value="AB_hydrolase_fold"/>
</dbReference>
<keyword evidence="6" id="KW-1185">Reference proteome</keyword>
<sequence>MVKRSSFKVGFVCLSAILLVGCGNGTSTDTEKAKKESVEKKVVDLTTRETEFGLIKGKEDGKSLVWQGIPYGAKTSGDNRWKAPKDPEKWDKVLETTAPGEVAIQASADGVVGSEDALNLDVYRPNNDKTDLPVLVFVHGGNNQSGHAQEISGRSFVETHDAIVVSVNYRLGALGFNPLSAIKNGSDEENSGNIALLDINKSLDWVKGNIEEFGGDKDNVTVSGFSAGGRDVMAMLISPIFEDKFDKAISLSGGMTIADEEKSQQVFAEAIAPLVVEDKVKDNAEEAAKWLLTSDKEVHDYLYQLEADRLSSLMANAGLRMEVFPHLYNDGVVIPKEGFDTKKYNEVPLMMLSGEQEFSLFGRFDPYFGEAVKDGTINTDKEKVNEYQFVNNYGGKLYSLFNVEDSAQKMTPNYKAPIYGMEILFGQDETVVGKEMGVFGSFHGVFVPLLDTDSKNYEGLVGNAYDSKGAKELASVFQNYVYEFMNDDIGGSTTPTEWKEWQANSKENILFLDADKGKASATMGSKEFDYNQVLDDMAKDETLSTEKKEELSKNILNGRWFSYELDKKNNNLSNFYK</sequence>
<dbReference type="Pfam" id="PF00135">
    <property type="entry name" value="COesterase"/>
    <property type="match status" value="1"/>
</dbReference>
<dbReference type="InterPro" id="IPR050309">
    <property type="entry name" value="Type-B_Carboxylest/Lipase"/>
</dbReference>
<dbReference type="Gene3D" id="3.40.50.1820">
    <property type="entry name" value="alpha/beta hydrolase"/>
    <property type="match status" value="1"/>
</dbReference>
<evidence type="ECO:0000256" key="2">
    <source>
        <dbReference type="ARBA" id="ARBA00022801"/>
    </source>
</evidence>
<dbReference type="PROSITE" id="PS00122">
    <property type="entry name" value="CARBOXYLESTERASE_B_1"/>
    <property type="match status" value="1"/>
</dbReference>
<proteinExistence type="inferred from homology"/>
<dbReference type="SUPFAM" id="SSF53474">
    <property type="entry name" value="alpha/beta-Hydrolases"/>
    <property type="match status" value="1"/>
</dbReference>
<feature type="domain" description="Carboxylesterase type B" evidence="4">
    <location>
        <begin position="47"/>
        <end position="409"/>
    </location>
</feature>
<dbReference type="EMBL" id="JAFLVX010000005">
    <property type="protein sequence ID" value="MBO0475724.1"/>
    <property type="molecule type" value="Genomic_DNA"/>
</dbReference>
<name>A0ABS3HPQ2_9ENTE</name>